<dbReference type="SUPFAM" id="SSF56112">
    <property type="entry name" value="Protein kinase-like (PK-like)"/>
    <property type="match status" value="1"/>
</dbReference>
<name>A0ABV6GWU8_9BACL</name>
<dbReference type="NCBIfam" id="TIGR02905">
    <property type="entry name" value="spore_yutH"/>
    <property type="match status" value="1"/>
</dbReference>
<evidence type="ECO:0000313" key="1">
    <source>
        <dbReference type="EMBL" id="MFC0298993.1"/>
    </source>
</evidence>
<dbReference type="InterPro" id="IPR047175">
    <property type="entry name" value="CotS-like"/>
</dbReference>
<organism evidence="1 2">
    <name type="scientific">Geobacillus jurassicus</name>
    <dbReference type="NCBI Taxonomy" id="235932"/>
    <lineage>
        <taxon>Bacteria</taxon>
        <taxon>Bacillati</taxon>
        <taxon>Bacillota</taxon>
        <taxon>Bacilli</taxon>
        <taxon>Bacillales</taxon>
        <taxon>Anoxybacillaceae</taxon>
        <taxon>Geobacillus</taxon>
    </lineage>
</organism>
<keyword evidence="2" id="KW-1185">Reference proteome</keyword>
<protein>
    <submittedName>
        <fullName evidence="1">Spore coat putative kinase YutH</fullName>
    </submittedName>
</protein>
<gene>
    <name evidence="1" type="primary">yutH</name>
    <name evidence="1" type="ORF">ACFFHQ_16870</name>
</gene>
<dbReference type="InterPro" id="IPR011009">
    <property type="entry name" value="Kinase-like_dom_sf"/>
</dbReference>
<reference evidence="1 2" key="1">
    <citation type="submission" date="2024-09" db="EMBL/GenBank/DDBJ databases">
        <authorList>
            <person name="Sun Q."/>
            <person name="Mori K."/>
        </authorList>
    </citation>
    <scope>NUCLEOTIDE SEQUENCE [LARGE SCALE GENOMIC DNA]</scope>
    <source>
        <strain evidence="1 2">CCM 7224</strain>
    </source>
</reference>
<dbReference type="GO" id="GO:0016301">
    <property type="term" value="F:kinase activity"/>
    <property type="evidence" value="ECO:0007669"/>
    <property type="project" value="UniProtKB-KW"/>
</dbReference>
<sequence>MEAWVREQYSMRVERLERRGMYTAFWHKQERFLIVAADGRSEAEMEERQQMSRYLRAKGVDGIGELIKTTSGTYIASYNGQPLALIRAPLPSARFRSLGRELAVMHECGRTCPLPIIACRRIGQWRELWAKRIDQMESFWASKLASGPSSPFDRLFIESFPYYLGMAENAVQYVADTELDEEPLRIDYAAFCHERLPEAGWVDGTEAKLPTDWVYDHCARDLAEWVRHLYRQRGLHCQRAVRQFFQDYGHSMPLSPFAWRLIYARLLFPLPYFECVEAYYTASDENERARHEGALRRLFDRSHEYERFMASFAEIVGIAGRIRLPAVEWLPPVS</sequence>
<dbReference type="RefSeq" id="WP_066227989.1">
    <property type="nucleotide sequence ID" value="NZ_JBHLVN010000141.1"/>
</dbReference>
<keyword evidence="1" id="KW-0808">Transferase</keyword>
<dbReference type="PANTHER" id="PTHR39179">
    <property type="entry name" value="SPORE COAT PROTEIN I"/>
    <property type="match status" value="1"/>
</dbReference>
<accession>A0ABV6GWU8</accession>
<evidence type="ECO:0000313" key="2">
    <source>
        <dbReference type="Proteomes" id="UP001589785"/>
    </source>
</evidence>
<dbReference type="Gene3D" id="3.90.1200.10">
    <property type="match status" value="1"/>
</dbReference>
<dbReference type="PANTHER" id="PTHR39179:SF2">
    <property type="entry name" value="ENDOSPORE COAT-ASSOCIATED PROTEIN YUTH"/>
    <property type="match status" value="1"/>
</dbReference>
<proteinExistence type="predicted"/>
<dbReference type="Proteomes" id="UP001589785">
    <property type="component" value="Unassembled WGS sequence"/>
</dbReference>
<comment type="caution">
    <text evidence="1">The sequence shown here is derived from an EMBL/GenBank/DDBJ whole genome shotgun (WGS) entry which is preliminary data.</text>
</comment>
<dbReference type="InterPro" id="IPR014254">
    <property type="entry name" value="Spore_coat_YutH"/>
</dbReference>
<keyword evidence="1" id="KW-0418">Kinase</keyword>
<dbReference type="EMBL" id="JBHLVN010000141">
    <property type="protein sequence ID" value="MFC0298993.1"/>
    <property type="molecule type" value="Genomic_DNA"/>
</dbReference>